<keyword evidence="8" id="KW-0472">Membrane</keyword>
<dbReference type="RefSeq" id="WP_054876811.1">
    <property type="nucleotide sequence ID" value="NZ_LKET01000062.1"/>
</dbReference>
<dbReference type="Pfam" id="PF10502">
    <property type="entry name" value="Peptidase_S26"/>
    <property type="match status" value="1"/>
</dbReference>
<keyword evidence="12" id="KW-1185">Reference proteome</keyword>
<evidence type="ECO:0000256" key="7">
    <source>
        <dbReference type="PIRSR" id="PIRSR600223-1"/>
    </source>
</evidence>
<evidence type="ECO:0000313" key="12">
    <source>
        <dbReference type="Proteomes" id="UP000050326"/>
    </source>
</evidence>
<dbReference type="AlphaFoldDB" id="A0A0P8WWL9"/>
<comment type="catalytic activity">
    <reaction evidence="1 8">
        <text>Cleavage of hydrophobic, N-terminal signal or leader sequences from secreted and periplasmic proteins.</text>
        <dbReference type="EC" id="3.4.21.89"/>
    </reaction>
</comment>
<dbReference type="STRING" id="36849.OXPF_38510"/>
<evidence type="ECO:0000256" key="4">
    <source>
        <dbReference type="ARBA" id="ARBA00013208"/>
    </source>
</evidence>
<protein>
    <recommendedName>
        <fullName evidence="4 8">Signal peptidase I</fullName>
        <ecNumber evidence="4 8">3.4.21.89</ecNumber>
    </recommendedName>
</protein>
<dbReference type="Proteomes" id="UP000050326">
    <property type="component" value="Unassembled WGS sequence"/>
</dbReference>
<evidence type="ECO:0000256" key="3">
    <source>
        <dbReference type="ARBA" id="ARBA00009370"/>
    </source>
</evidence>
<gene>
    <name evidence="11" type="primary">sipS</name>
    <name evidence="11" type="ORF">OXPF_38510</name>
</gene>
<evidence type="ECO:0000259" key="10">
    <source>
        <dbReference type="Pfam" id="PF10502"/>
    </source>
</evidence>
<dbReference type="PANTHER" id="PTHR43390">
    <property type="entry name" value="SIGNAL PEPTIDASE I"/>
    <property type="match status" value="1"/>
</dbReference>
<dbReference type="OrthoDB" id="9802919at2"/>
<proteinExistence type="inferred from homology"/>
<evidence type="ECO:0000256" key="5">
    <source>
        <dbReference type="ARBA" id="ARBA00022670"/>
    </source>
</evidence>
<feature type="active site" evidence="7">
    <location>
        <position position="40"/>
    </location>
</feature>
<accession>A0A0P8WWL9</accession>
<dbReference type="GO" id="GO:0005886">
    <property type="term" value="C:plasma membrane"/>
    <property type="evidence" value="ECO:0007669"/>
    <property type="project" value="UniProtKB-SubCell"/>
</dbReference>
<dbReference type="SUPFAM" id="SSF51306">
    <property type="entry name" value="LexA/Signal peptidase"/>
    <property type="match status" value="1"/>
</dbReference>
<name>A0A0P8WWL9_9CLOT</name>
<feature type="domain" description="Peptidase S26" evidence="10">
    <location>
        <begin position="10"/>
        <end position="165"/>
    </location>
</feature>
<keyword evidence="8" id="KW-0812">Transmembrane</keyword>
<keyword evidence="8" id="KW-1133">Transmembrane helix</keyword>
<dbReference type="PROSITE" id="PS00760">
    <property type="entry name" value="SPASE_I_2"/>
    <property type="match status" value="1"/>
</dbReference>
<keyword evidence="6 8" id="KW-0378">Hydrolase</keyword>
<dbReference type="InterPro" id="IPR019756">
    <property type="entry name" value="Pept_S26A_signal_pept_1_Ser-AS"/>
</dbReference>
<evidence type="ECO:0000313" key="11">
    <source>
        <dbReference type="EMBL" id="KPU42674.1"/>
    </source>
</evidence>
<keyword evidence="5 8" id="KW-0645">Protease</keyword>
<dbReference type="EC" id="3.4.21.89" evidence="4 8"/>
<dbReference type="PRINTS" id="PR00727">
    <property type="entry name" value="LEADERPTASE"/>
</dbReference>
<evidence type="ECO:0000256" key="9">
    <source>
        <dbReference type="RuleBase" id="RU362042"/>
    </source>
</evidence>
<dbReference type="EMBL" id="LKET01000062">
    <property type="protein sequence ID" value="KPU42674.1"/>
    <property type="molecule type" value="Genomic_DNA"/>
</dbReference>
<evidence type="ECO:0000256" key="6">
    <source>
        <dbReference type="ARBA" id="ARBA00022801"/>
    </source>
</evidence>
<dbReference type="InterPro" id="IPR019533">
    <property type="entry name" value="Peptidase_S26"/>
</dbReference>
<dbReference type="PROSITE" id="PS00501">
    <property type="entry name" value="SPASE_I_1"/>
    <property type="match status" value="1"/>
</dbReference>
<dbReference type="NCBIfam" id="TIGR02227">
    <property type="entry name" value="sigpep_I_bact"/>
    <property type="match status" value="1"/>
</dbReference>
<feature type="transmembrane region" description="Helical" evidence="8">
    <location>
        <begin position="12"/>
        <end position="31"/>
    </location>
</feature>
<evidence type="ECO:0000256" key="8">
    <source>
        <dbReference type="RuleBase" id="RU003993"/>
    </source>
</evidence>
<feature type="active site" evidence="7">
    <location>
        <position position="83"/>
    </location>
</feature>
<evidence type="ECO:0000256" key="1">
    <source>
        <dbReference type="ARBA" id="ARBA00000677"/>
    </source>
</evidence>
<dbReference type="InterPro" id="IPR036286">
    <property type="entry name" value="LexA/Signal_pep-like_sf"/>
</dbReference>
<dbReference type="InterPro" id="IPR000223">
    <property type="entry name" value="Pept_S26A_signal_pept_1"/>
</dbReference>
<dbReference type="InterPro" id="IPR019758">
    <property type="entry name" value="Pept_S26A_signal_pept_1_CS"/>
</dbReference>
<dbReference type="GO" id="GO:0006465">
    <property type="term" value="P:signal peptide processing"/>
    <property type="evidence" value="ECO:0007669"/>
    <property type="project" value="InterPro"/>
</dbReference>
<dbReference type="CDD" id="cd06530">
    <property type="entry name" value="S26_SPase_I"/>
    <property type="match status" value="1"/>
</dbReference>
<dbReference type="InterPro" id="IPR019757">
    <property type="entry name" value="Pept_S26A_signal_pept_1_Lys-AS"/>
</dbReference>
<evidence type="ECO:0000256" key="2">
    <source>
        <dbReference type="ARBA" id="ARBA00004401"/>
    </source>
</evidence>
<dbReference type="PANTHER" id="PTHR43390:SF1">
    <property type="entry name" value="CHLOROPLAST PROCESSING PEPTIDASE"/>
    <property type="match status" value="1"/>
</dbReference>
<dbReference type="PATRIC" id="fig|36849.3.peg.4069"/>
<sequence length="175" mass="19820">MQDNLKKEIYEWIKALAVALTVVFLLKFFIFDIMAIDGISMEPTLHHKDRVFVNIAGFKMGQPKHNDVVIFTPSIEPDYYYVKRIIGIPGDTVTIKSGKVYVNDVLLNEEYLSPGTYTSPDMTIEVPEGKVFVLGDNRGSSEDSRDPRLGPITIESIKGSVEFRLFPFDKIQKIS</sequence>
<comment type="similarity">
    <text evidence="3 9">Belongs to the peptidase S26 family.</text>
</comment>
<dbReference type="Gene3D" id="2.10.109.10">
    <property type="entry name" value="Umud Fragment, subunit A"/>
    <property type="match status" value="1"/>
</dbReference>
<comment type="subcellular location">
    <subcellularLocation>
        <location evidence="2">Cell membrane</location>
        <topology evidence="2">Single-pass type II membrane protein</topology>
    </subcellularLocation>
    <subcellularLocation>
        <location evidence="9">Membrane</location>
        <topology evidence="9">Single-pass type II membrane protein</topology>
    </subcellularLocation>
</comment>
<dbReference type="GO" id="GO:0009003">
    <property type="term" value="F:signal peptidase activity"/>
    <property type="evidence" value="ECO:0007669"/>
    <property type="project" value="UniProtKB-EC"/>
</dbReference>
<reference evidence="11 12" key="1">
    <citation type="submission" date="2015-09" db="EMBL/GenBank/DDBJ databases">
        <title>Genome sequence of Oxobacter pfennigii DSM 3222.</title>
        <authorList>
            <person name="Poehlein A."/>
            <person name="Bengelsdorf F.R."/>
            <person name="Schiel-Bengelsdorf B."/>
            <person name="Duerre P."/>
            <person name="Daniel R."/>
        </authorList>
    </citation>
    <scope>NUCLEOTIDE SEQUENCE [LARGE SCALE GENOMIC DNA]</scope>
    <source>
        <strain evidence="11 12">DSM 3222</strain>
    </source>
</reference>
<comment type="caution">
    <text evidence="11">The sequence shown here is derived from an EMBL/GenBank/DDBJ whole genome shotgun (WGS) entry which is preliminary data.</text>
</comment>
<organism evidence="11 12">
    <name type="scientific">Oxobacter pfennigii</name>
    <dbReference type="NCBI Taxonomy" id="36849"/>
    <lineage>
        <taxon>Bacteria</taxon>
        <taxon>Bacillati</taxon>
        <taxon>Bacillota</taxon>
        <taxon>Clostridia</taxon>
        <taxon>Eubacteriales</taxon>
        <taxon>Clostridiaceae</taxon>
        <taxon>Oxobacter</taxon>
    </lineage>
</organism>
<dbReference type="GO" id="GO:0004252">
    <property type="term" value="F:serine-type endopeptidase activity"/>
    <property type="evidence" value="ECO:0007669"/>
    <property type="project" value="InterPro"/>
</dbReference>
<dbReference type="PROSITE" id="PS00761">
    <property type="entry name" value="SPASE_I_3"/>
    <property type="match status" value="1"/>
</dbReference>